<keyword evidence="4" id="KW-0560">Oxidoreductase</keyword>
<keyword evidence="3 5" id="KW-0862">Zinc</keyword>
<dbReference type="Gene3D" id="3.90.180.10">
    <property type="entry name" value="Medium-chain alcohol dehydrogenases, catalytic domain"/>
    <property type="match status" value="1"/>
</dbReference>
<dbReference type="InterPro" id="IPR050129">
    <property type="entry name" value="Zn_alcohol_dh"/>
</dbReference>
<evidence type="ECO:0000259" key="6">
    <source>
        <dbReference type="SMART" id="SM00829"/>
    </source>
</evidence>
<dbReference type="SMART" id="SM00829">
    <property type="entry name" value="PKS_ER"/>
    <property type="match status" value="1"/>
</dbReference>
<dbReference type="InterPro" id="IPR013149">
    <property type="entry name" value="ADH-like_C"/>
</dbReference>
<dbReference type="AlphaFoldDB" id="A0A8J2U1E8"/>
<dbReference type="GO" id="GO:0008270">
    <property type="term" value="F:zinc ion binding"/>
    <property type="evidence" value="ECO:0007669"/>
    <property type="project" value="InterPro"/>
</dbReference>
<dbReference type="RefSeq" id="WP_188552122.1">
    <property type="nucleotide sequence ID" value="NZ_BMFY01000033.1"/>
</dbReference>
<organism evidence="7 8">
    <name type="scientific">Sediminivirga luteola</name>
    <dbReference type="NCBI Taxonomy" id="1774748"/>
    <lineage>
        <taxon>Bacteria</taxon>
        <taxon>Bacillati</taxon>
        <taxon>Actinomycetota</taxon>
        <taxon>Actinomycetes</taxon>
        <taxon>Micrococcales</taxon>
        <taxon>Brevibacteriaceae</taxon>
        <taxon>Sediminivirga</taxon>
    </lineage>
</organism>
<comment type="cofactor">
    <cofactor evidence="1 5">
        <name>Zn(2+)</name>
        <dbReference type="ChEBI" id="CHEBI:29105"/>
    </cofactor>
</comment>
<keyword evidence="2 5" id="KW-0479">Metal-binding</keyword>
<dbReference type="InterPro" id="IPR013154">
    <property type="entry name" value="ADH-like_N"/>
</dbReference>
<evidence type="ECO:0000256" key="1">
    <source>
        <dbReference type="ARBA" id="ARBA00001947"/>
    </source>
</evidence>
<gene>
    <name evidence="7" type="ORF">GCM10011333_34660</name>
</gene>
<dbReference type="InterPro" id="IPR020843">
    <property type="entry name" value="ER"/>
</dbReference>
<reference evidence="7" key="1">
    <citation type="journal article" date="2014" name="Int. J. Syst. Evol. Microbiol.">
        <title>Complete genome sequence of Corynebacterium casei LMG S-19264T (=DSM 44701T), isolated from a smear-ripened cheese.</title>
        <authorList>
            <consortium name="US DOE Joint Genome Institute (JGI-PGF)"/>
            <person name="Walter F."/>
            <person name="Albersmeier A."/>
            <person name="Kalinowski J."/>
            <person name="Ruckert C."/>
        </authorList>
    </citation>
    <scope>NUCLEOTIDE SEQUENCE</scope>
    <source>
        <strain evidence="7">CGMCC 1.12785</strain>
    </source>
</reference>
<dbReference type="PANTHER" id="PTHR43401:SF5">
    <property type="entry name" value="ALCOHOL DEHYDROGENASE-RELATED"/>
    <property type="match status" value="1"/>
</dbReference>
<protein>
    <submittedName>
        <fullName evidence="7">Alcohol dehydrogenase</fullName>
    </submittedName>
</protein>
<sequence>MRAVLLESFRTLPGVRTVPDPEPHEDAVVVRVEATGLCRSDWHAWAGHDAGVTVPHVPGHEFVGRVVRVGSGVHRVAAGDRITVPFVCGCGDCLQCRAGNAQVCPRQTQPGFTHWGSFAELVEVRHADFNAVEVPEDADARDLVGLGCRFATAFRGLHGRARVRPGERVAVFGCGGVGLSAVMIAAALGARVIAVDISQDALALAERHGAEATVNSTGLEPAEIAARITAGEGTVPVTVEALGLEATAQAALLSLSPGGRHVQIGLFADEPSLPVGRMIALELSFLGAHGMAAADYPPMLDLVARGQLKPGRLVTRELGLDEVPGALATMAERPWPGVTVITP</sequence>
<dbReference type="SUPFAM" id="SSF50129">
    <property type="entry name" value="GroES-like"/>
    <property type="match status" value="1"/>
</dbReference>
<dbReference type="EMBL" id="BMFY01000033">
    <property type="protein sequence ID" value="GGA29114.1"/>
    <property type="molecule type" value="Genomic_DNA"/>
</dbReference>
<dbReference type="PANTHER" id="PTHR43401">
    <property type="entry name" value="L-THREONINE 3-DEHYDROGENASE"/>
    <property type="match status" value="1"/>
</dbReference>
<reference evidence="7" key="2">
    <citation type="submission" date="2020-09" db="EMBL/GenBank/DDBJ databases">
        <authorList>
            <person name="Sun Q."/>
            <person name="Zhou Y."/>
        </authorList>
    </citation>
    <scope>NUCLEOTIDE SEQUENCE</scope>
    <source>
        <strain evidence="7">CGMCC 1.12785</strain>
    </source>
</reference>
<keyword evidence="8" id="KW-1185">Reference proteome</keyword>
<comment type="similarity">
    <text evidence="5">Belongs to the zinc-containing alcohol dehydrogenase family.</text>
</comment>
<dbReference type="Proteomes" id="UP000616114">
    <property type="component" value="Unassembled WGS sequence"/>
</dbReference>
<feature type="domain" description="Enoyl reductase (ER)" evidence="6">
    <location>
        <begin position="4"/>
        <end position="341"/>
    </location>
</feature>
<proteinExistence type="inferred from homology"/>
<evidence type="ECO:0000313" key="7">
    <source>
        <dbReference type="EMBL" id="GGA29114.1"/>
    </source>
</evidence>
<accession>A0A8J2U1E8</accession>
<evidence type="ECO:0000256" key="4">
    <source>
        <dbReference type="ARBA" id="ARBA00023002"/>
    </source>
</evidence>
<evidence type="ECO:0000256" key="2">
    <source>
        <dbReference type="ARBA" id="ARBA00022723"/>
    </source>
</evidence>
<dbReference type="InterPro" id="IPR011032">
    <property type="entry name" value="GroES-like_sf"/>
</dbReference>
<comment type="caution">
    <text evidence="7">The sequence shown here is derived from an EMBL/GenBank/DDBJ whole genome shotgun (WGS) entry which is preliminary data.</text>
</comment>
<dbReference type="PROSITE" id="PS00059">
    <property type="entry name" value="ADH_ZINC"/>
    <property type="match status" value="1"/>
</dbReference>
<evidence type="ECO:0000313" key="8">
    <source>
        <dbReference type="Proteomes" id="UP000616114"/>
    </source>
</evidence>
<evidence type="ECO:0000256" key="3">
    <source>
        <dbReference type="ARBA" id="ARBA00022833"/>
    </source>
</evidence>
<name>A0A8J2U1E8_9MICO</name>
<dbReference type="Pfam" id="PF08240">
    <property type="entry name" value="ADH_N"/>
    <property type="match status" value="1"/>
</dbReference>
<dbReference type="InterPro" id="IPR036291">
    <property type="entry name" value="NAD(P)-bd_dom_sf"/>
</dbReference>
<dbReference type="SUPFAM" id="SSF51735">
    <property type="entry name" value="NAD(P)-binding Rossmann-fold domains"/>
    <property type="match status" value="1"/>
</dbReference>
<dbReference type="Pfam" id="PF00107">
    <property type="entry name" value="ADH_zinc_N"/>
    <property type="match status" value="1"/>
</dbReference>
<dbReference type="InterPro" id="IPR002328">
    <property type="entry name" value="ADH_Zn_CS"/>
</dbReference>
<dbReference type="GO" id="GO:0016491">
    <property type="term" value="F:oxidoreductase activity"/>
    <property type="evidence" value="ECO:0007669"/>
    <property type="project" value="UniProtKB-KW"/>
</dbReference>
<evidence type="ECO:0000256" key="5">
    <source>
        <dbReference type="RuleBase" id="RU361277"/>
    </source>
</evidence>